<dbReference type="GO" id="GO:0042802">
    <property type="term" value="F:identical protein binding"/>
    <property type="evidence" value="ECO:0007669"/>
    <property type="project" value="UniProtKB-ARBA"/>
</dbReference>
<keyword evidence="10" id="KW-0234">DNA repair</keyword>
<evidence type="ECO:0000256" key="15">
    <source>
        <dbReference type="RuleBase" id="RU362085"/>
    </source>
</evidence>
<dbReference type="GO" id="GO:0006281">
    <property type="term" value="P:DNA repair"/>
    <property type="evidence" value="ECO:0007669"/>
    <property type="project" value="UniProtKB-KW"/>
</dbReference>
<dbReference type="InterPro" id="IPR003593">
    <property type="entry name" value="AAA+_ATPase"/>
</dbReference>
<keyword evidence="6 15" id="KW-0378">Hydrolase</keyword>
<dbReference type="GO" id="GO:0016887">
    <property type="term" value="F:ATP hydrolysis activity"/>
    <property type="evidence" value="ECO:0007669"/>
    <property type="project" value="RHEA"/>
</dbReference>
<dbReference type="InterPro" id="IPR007693">
    <property type="entry name" value="DNA_helicase_DnaB-like_N"/>
</dbReference>
<evidence type="ECO:0000313" key="18">
    <source>
        <dbReference type="EMBL" id="SFM12506.1"/>
    </source>
</evidence>
<dbReference type="Pfam" id="PF03796">
    <property type="entry name" value="DnaB_C"/>
    <property type="match status" value="1"/>
</dbReference>
<evidence type="ECO:0000256" key="2">
    <source>
        <dbReference type="ARBA" id="ARBA00022515"/>
    </source>
</evidence>
<dbReference type="NCBIfam" id="NF004384">
    <property type="entry name" value="PRK05748.1"/>
    <property type="match status" value="1"/>
</dbReference>
<dbReference type="PANTHER" id="PTHR30153">
    <property type="entry name" value="REPLICATIVE DNA HELICASE DNAB"/>
    <property type="match status" value="1"/>
</dbReference>
<dbReference type="EMBL" id="FOUI01000001">
    <property type="protein sequence ID" value="SFM12506.1"/>
    <property type="molecule type" value="Genomic_DNA"/>
</dbReference>
<accession>A0A1I4NAU9</accession>
<dbReference type="SUPFAM" id="SSF48024">
    <property type="entry name" value="N-terminal domain of DnaB helicase"/>
    <property type="match status" value="1"/>
</dbReference>
<dbReference type="InterPro" id="IPR016136">
    <property type="entry name" value="DNA_helicase_N/primase_C"/>
</dbReference>
<evidence type="ECO:0000256" key="10">
    <source>
        <dbReference type="ARBA" id="ARBA00023204"/>
    </source>
</evidence>
<comment type="similarity">
    <text evidence="1 15">Belongs to the helicase family. DnaB subfamily.</text>
</comment>
<dbReference type="NCBIfam" id="TIGR00665">
    <property type="entry name" value="DnaB"/>
    <property type="match status" value="1"/>
</dbReference>
<gene>
    <name evidence="18" type="ORF">SAMN05216217_101174</name>
</gene>
<dbReference type="GO" id="GO:0043139">
    <property type="term" value="F:5'-3' DNA helicase activity"/>
    <property type="evidence" value="ECO:0007669"/>
    <property type="project" value="UniProtKB-EC"/>
</dbReference>
<evidence type="ECO:0000256" key="8">
    <source>
        <dbReference type="ARBA" id="ARBA00022840"/>
    </source>
</evidence>
<dbReference type="CDD" id="cd00984">
    <property type="entry name" value="DnaB_C"/>
    <property type="match status" value="1"/>
</dbReference>
<evidence type="ECO:0000313" key="19">
    <source>
        <dbReference type="Proteomes" id="UP000243629"/>
    </source>
</evidence>
<sequence>MGDGMYAESQELDLQTAALKVPPHSIEAEQSVLGGVMLDNNAWERIAELVSENDFYRHDHRQIFRALSSLAARNQPFDVVTVAETLDREGLGEQVGGLAYLGQLAKNTPSSANIVAYAQIIRERATLRQLISTSSEIADNAFNPRGRQAGEILDEAEQKIFAIAESRPKTGGPQPVNELLTRAIDRIDTLFNSDGSITGLSTGFGDLDNMTSGLQPADLVIVAGRPSMGKTTFAMNLVENAVLRSEKAVLVFSLEMPGESLIMRMLSSLGRIDQTKVRSGRLEDDDWPRLTSAVNLLNDRKLFIDDTAGLSPMEMRARARRVVREHGELSLIMIDYLQLMRIGGSSSENRTNEISEISRSLKALAKEFNVPVVALSQLNRSLEQRPNKRPINSDLRESGAIEQDADVIMFVYRDEVYHPDSQDKGIAEIIIGKQRNGPIGTARLAFLGKYTRFENLAPGAYTGYGEE</sequence>
<dbReference type="GO" id="GO:0140664">
    <property type="term" value="F:ATP-dependent DNA damage sensor activity"/>
    <property type="evidence" value="ECO:0007669"/>
    <property type="project" value="InterPro"/>
</dbReference>
<dbReference type="Proteomes" id="UP000243629">
    <property type="component" value="Unassembled WGS sequence"/>
</dbReference>
<dbReference type="InterPro" id="IPR007692">
    <property type="entry name" value="DNA_helicase_DnaB"/>
</dbReference>
<name>A0A1I4NAU9_9GAMM</name>
<protein>
    <recommendedName>
        <fullName evidence="14 15">Replicative DNA helicase</fullName>
        <ecNumber evidence="14 15">5.6.2.3</ecNumber>
    </recommendedName>
</protein>
<evidence type="ECO:0000259" key="16">
    <source>
        <dbReference type="PROSITE" id="PS50162"/>
    </source>
</evidence>
<comment type="catalytic activity">
    <reaction evidence="13 15">
        <text>ATP + H2O = ADP + phosphate + H(+)</text>
        <dbReference type="Rhea" id="RHEA:13065"/>
        <dbReference type="ChEBI" id="CHEBI:15377"/>
        <dbReference type="ChEBI" id="CHEBI:15378"/>
        <dbReference type="ChEBI" id="CHEBI:30616"/>
        <dbReference type="ChEBI" id="CHEBI:43474"/>
        <dbReference type="ChEBI" id="CHEBI:456216"/>
        <dbReference type="EC" id="5.6.2.3"/>
    </reaction>
</comment>
<dbReference type="FunFam" id="3.40.50.300:FF:000076">
    <property type="entry name" value="Replicative DNA helicase"/>
    <property type="match status" value="1"/>
</dbReference>
<evidence type="ECO:0000256" key="7">
    <source>
        <dbReference type="ARBA" id="ARBA00022806"/>
    </source>
</evidence>
<dbReference type="Gene3D" id="3.40.50.300">
    <property type="entry name" value="P-loop containing nucleotide triphosphate hydrolases"/>
    <property type="match status" value="1"/>
</dbReference>
<reference evidence="19" key="1">
    <citation type="submission" date="2016-10" db="EMBL/GenBank/DDBJ databases">
        <authorList>
            <person name="Varghese N."/>
            <person name="Submissions S."/>
        </authorList>
    </citation>
    <scope>NUCLEOTIDE SEQUENCE [LARGE SCALE GENOMIC DNA]</scope>
    <source>
        <strain evidence="19">DSM 24213</strain>
    </source>
</reference>
<evidence type="ECO:0000256" key="5">
    <source>
        <dbReference type="ARBA" id="ARBA00022763"/>
    </source>
</evidence>
<keyword evidence="2 15" id="KW-0639">Primosome</keyword>
<evidence type="ECO:0000259" key="17">
    <source>
        <dbReference type="PROSITE" id="PS51199"/>
    </source>
</evidence>
<dbReference type="Pfam" id="PF00772">
    <property type="entry name" value="DnaB"/>
    <property type="match status" value="1"/>
</dbReference>
<evidence type="ECO:0000256" key="13">
    <source>
        <dbReference type="ARBA" id="ARBA00048954"/>
    </source>
</evidence>
<dbReference type="SMART" id="SM00382">
    <property type="entry name" value="AAA"/>
    <property type="match status" value="1"/>
</dbReference>
<keyword evidence="11" id="KW-0413">Isomerase</keyword>
<keyword evidence="4 15" id="KW-0547">Nucleotide-binding</keyword>
<dbReference type="Gene3D" id="1.10.860.10">
    <property type="entry name" value="DNAb Helicase, Chain A"/>
    <property type="match status" value="1"/>
</dbReference>
<dbReference type="GO" id="GO:1990077">
    <property type="term" value="C:primosome complex"/>
    <property type="evidence" value="ECO:0007669"/>
    <property type="project" value="UniProtKB-UniRule"/>
</dbReference>
<dbReference type="InterPro" id="IPR020588">
    <property type="entry name" value="RecA_ATP-bd"/>
</dbReference>
<keyword evidence="9 15" id="KW-0238">DNA-binding</keyword>
<dbReference type="PANTHER" id="PTHR30153:SF2">
    <property type="entry name" value="REPLICATIVE DNA HELICASE"/>
    <property type="match status" value="1"/>
</dbReference>
<comment type="function">
    <text evidence="12 15">The main replicative DNA helicase, it participates in initiation and elongation during chromosome replication. Travels ahead of the DNA replisome, separating dsDNA into templates for DNA synthesis. A processive ATP-dependent 5'-3' DNA helicase it has DNA-dependent ATPase activity.</text>
</comment>
<feature type="domain" description="RecA family profile 1" evidence="16">
    <location>
        <begin position="196"/>
        <end position="378"/>
    </location>
</feature>
<dbReference type="PROSITE" id="PS50162">
    <property type="entry name" value="RECA_2"/>
    <property type="match status" value="1"/>
</dbReference>
<dbReference type="InterPro" id="IPR007694">
    <property type="entry name" value="DNA_helicase_DnaB-like_C"/>
</dbReference>
<dbReference type="GO" id="GO:0005829">
    <property type="term" value="C:cytosol"/>
    <property type="evidence" value="ECO:0007669"/>
    <property type="project" value="TreeGrafter"/>
</dbReference>
<keyword evidence="7 15" id="KW-0347">Helicase</keyword>
<evidence type="ECO:0000256" key="4">
    <source>
        <dbReference type="ARBA" id="ARBA00022741"/>
    </source>
</evidence>
<evidence type="ECO:0000256" key="11">
    <source>
        <dbReference type="ARBA" id="ARBA00023235"/>
    </source>
</evidence>
<organism evidence="18 19">
    <name type="scientific">Halopseudomonas yangmingensis</name>
    <dbReference type="NCBI Taxonomy" id="1720063"/>
    <lineage>
        <taxon>Bacteria</taxon>
        <taxon>Pseudomonadati</taxon>
        <taxon>Pseudomonadota</taxon>
        <taxon>Gammaproteobacteria</taxon>
        <taxon>Pseudomonadales</taxon>
        <taxon>Pseudomonadaceae</taxon>
        <taxon>Halopseudomonas</taxon>
    </lineage>
</organism>
<proteinExistence type="inferred from homology"/>
<dbReference type="STRING" id="1720063.SAMN05216217_101174"/>
<keyword evidence="8 15" id="KW-0067">ATP-binding</keyword>
<keyword evidence="19" id="KW-1185">Reference proteome</keyword>
<dbReference type="PROSITE" id="PS51199">
    <property type="entry name" value="SF4_HELICASE"/>
    <property type="match status" value="1"/>
</dbReference>
<dbReference type="AlphaFoldDB" id="A0A1I4NAU9"/>
<feature type="domain" description="SF4 helicase" evidence="17">
    <location>
        <begin position="193"/>
        <end position="460"/>
    </location>
</feature>
<evidence type="ECO:0000256" key="9">
    <source>
        <dbReference type="ARBA" id="ARBA00023125"/>
    </source>
</evidence>
<dbReference type="InterPro" id="IPR036185">
    <property type="entry name" value="DNA_heli_DnaB-like_N_sf"/>
</dbReference>
<dbReference type="GO" id="GO:0003677">
    <property type="term" value="F:DNA binding"/>
    <property type="evidence" value="ECO:0007669"/>
    <property type="project" value="UniProtKB-UniRule"/>
</dbReference>
<dbReference type="InterPro" id="IPR027417">
    <property type="entry name" value="P-loop_NTPase"/>
</dbReference>
<keyword evidence="5" id="KW-0227">DNA damage</keyword>
<dbReference type="FunFam" id="1.10.860.10:FF:000001">
    <property type="entry name" value="Replicative DNA helicase"/>
    <property type="match status" value="1"/>
</dbReference>
<dbReference type="GO" id="GO:0005524">
    <property type="term" value="F:ATP binding"/>
    <property type="evidence" value="ECO:0007669"/>
    <property type="project" value="UniProtKB-UniRule"/>
</dbReference>
<evidence type="ECO:0000256" key="12">
    <source>
        <dbReference type="ARBA" id="ARBA00044932"/>
    </source>
</evidence>
<evidence type="ECO:0000256" key="6">
    <source>
        <dbReference type="ARBA" id="ARBA00022801"/>
    </source>
</evidence>
<dbReference type="GO" id="GO:0006269">
    <property type="term" value="P:DNA replication, synthesis of primer"/>
    <property type="evidence" value="ECO:0007669"/>
    <property type="project" value="UniProtKB-UniRule"/>
</dbReference>
<keyword evidence="3 15" id="KW-0235">DNA replication</keyword>
<evidence type="ECO:0000256" key="1">
    <source>
        <dbReference type="ARBA" id="ARBA00008428"/>
    </source>
</evidence>
<evidence type="ECO:0000256" key="3">
    <source>
        <dbReference type="ARBA" id="ARBA00022705"/>
    </source>
</evidence>
<evidence type="ECO:0000256" key="14">
    <source>
        <dbReference type="NCBIfam" id="TIGR00665"/>
    </source>
</evidence>
<dbReference type="SUPFAM" id="SSF52540">
    <property type="entry name" value="P-loop containing nucleoside triphosphate hydrolases"/>
    <property type="match status" value="1"/>
</dbReference>
<dbReference type="EC" id="5.6.2.3" evidence="14 15"/>